<dbReference type="CDD" id="cd12108">
    <property type="entry name" value="Hr-like"/>
    <property type="match status" value="1"/>
</dbReference>
<feature type="domain" description="Hemerythrin-like" evidence="2">
    <location>
        <begin position="39"/>
        <end position="162"/>
    </location>
</feature>
<organism evidence="3 4">
    <name type="scientific">Gordonia hongkongensis</name>
    <dbReference type="NCBI Taxonomy" id="1701090"/>
    <lineage>
        <taxon>Bacteria</taxon>
        <taxon>Bacillati</taxon>
        <taxon>Actinomycetota</taxon>
        <taxon>Actinomycetes</taxon>
        <taxon>Mycobacteriales</taxon>
        <taxon>Gordoniaceae</taxon>
        <taxon>Gordonia</taxon>
    </lineage>
</organism>
<accession>A0AAX3TB60</accession>
<dbReference type="EMBL" id="CP121270">
    <property type="protein sequence ID" value="WFP26003.1"/>
    <property type="molecule type" value="Genomic_DNA"/>
</dbReference>
<sequence length="243" mass="27466">MTTHPAHPAHTAHPIQLRLPGQAAAPDGPLDPFMMYVLHHGFRRDLADFAATVPATPVDDAGTWRALSRRWAMFAHALHHHHTGEDLELWPLLLERCDNAEAEVLQAMEDEHDEIDPLLEECAAGFARMAERADEQTRATLADALQRAQEVLGRHLAHEETDAIAIVQRRLTPQDWDAFEEKMSKRAGLAETLRTCPLMAKGLTGPDREAVYARIPAILRLMIRLGGPRFRRLDDRAFYYNPR</sequence>
<evidence type="ECO:0000313" key="4">
    <source>
        <dbReference type="Proteomes" id="UP001213504"/>
    </source>
</evidence>
<dbReference type="Gene3D" id="1.20.120.520">
    <property type="entry name" value="nmb1532 protein domain like"/>
    <property type="match status" value="1"/>
</dbReference>
<protein>
    <submittedName>
        <fullName evidence="3">Hemerythrin domain-containing protein</fullName>
    </submittedName>
</protein>
<dbReference type="Proteomes" id="UP001213504">
    <property type="component" value="Chromosome"/>
</dbReference>
<feature type="region of interest" description="Disordered" evidence="1">
    <location>
        <begin position="1"/>
        <end position="23"/>
    </location>
</feature>
<dbReference type="AlphaFoldDB" id="A0AAX3TB60"/>
<proteinExistence type="predicted"/>
<evidence type="ECO:0000313" key="3">
    <source>
        <dbReference type="EMBL" id="WFP26003.1"/>
    </source>
</evidence>
<reference evidence="3" key="1">
    <citation type="submission" date="2023-04" db="EMBL/GenBank/DDBJ databases">
        <title>Complete genome sequence of a phthalic acid esters degrading bacterial strain.</title>
        <authorList>
            <person name="Weng L."/>
            <person name="Jia Y."/>
            <person name="Ren L."/>
        </authorList>
    </citation>
    <scope>NUCLEOTIDE SEQUENCE</scope>
    <source>
        <strain evidence="3">RL-LY01</strain>
    </source>
</reference>
<dbReference type="Pfam" id="PF01814">
    <property type="entry name" value="Hemerythrin"/>
    <property type="match status" value="1"/>
</dbReference>
<evidence type="ECO:0000256" key="1">
    <source>
        <dbReference type="SAM" id="MobiDB-lite"/>
    </source>
</evidence>
<feature type="compositionally biased region" description="Low complexity" evidence="1">
    <location>
        <begin position="1"/>
        <end position="14"/>
    </location>
</feature>
<name>A0AAX3TB60_9ACTN</name>
<dbReference type="RefSeq" id="WP_078113545.1">
    <property type="nucleotide sequence ID" value="NZ_CP121270.1"/>
</dbReference>
<evidence type="ECO:0000259" key="2">
    <source>
        <dbReference type="Pfam" id="PF01814"/>
    </source>
</evidence>
<gene>
    <name evidence="3" type="ORF">P9A14_05710</name>
</gene>
<dbReference type="InterPro" id="IPR012312">
    <property type="entry name" value="Hemerythrin-like"/>
</dbReference>